<keyword evidence="1" id="KW-0678">Repressor</keyword>
<accession>A0A024GYL7</accession>
<dbReference type="InterPro" id="IPR050109">
    <property type="entry name" value="HTH-type_TetR-like_transc_reg"/>
</dbReference>
<proteinExistence type="predicted"/>
<dbReference type="GO" id="GO:0046677">
    <property type="term" value="P:response to antibiotic"/>
    <property type="evidence" value="ECO:0007669"/>
    <property type="project" value="InterPro"/>
</dbReference>
<dbReference type="EMBL" id="CAQI01000028">
    <property type="protein sequence ID" value="CCQ44579.1"/>
    <property type="molecule type" value="Genomic_DNA"/>
</dbReference>
<evidence type="ECO:0000313" key="6">
    <source>
        <dbReference type="EMBL" id="CCQ44579.1"/>
    </source>
</evidence>
<dbReference type="PANTHER" id="PTHR30055:SF151">
    <property type="entry name" value="TRANSCRIPTIONAL REGULATORY PROTEIN"/>
    <property type="match status" value="1"/>
</dbReference>
<gene>
    <name evidence="6" type="ORF">ARTSIC4J27_506</name>
</gene>
<organism evidence="6 7">
    <name type="scientific">Pseudarthrobacter siccitolerans</name>
    <dbReference type="NCBI Taxonomy" id="861266"/>
    <lineage>
        <taxon>Bacteria</taxon>
        <taxon>Bacillati</taxon>
        <taxon>Actinomycetota</taxon>
        <taxon>Actinomycetes</taxon>
        <taxon>Micrococcales</taxon>
        <taxon>Micrococcaceae</taxon>
        <taxon>Pseudarthrobacter</taxon>
    </lineage>
</organism>
<dbReference type="STRING" id="861266.ARTSIC4J27_506"/>
<dbReference type="InterPro" id="IPR004111">
    <property type="entry name" value="Repressor_TetR_C"/>
</dbReference>
<protein>
    <submittedName>
        <fullName evidence="6">Bacterial regulatory s, tetR family protein</fullName>
    </submittedName>
</protein>
<sequence length="202" mass="21324">MPRPSTPILSVDRIADAAIELVDEGAGFGVNALARRLGVTASSLYNHVSGRDEIVELMRARLGAQSIPEVPEDVSWDEAVSMIVRGQREMYAAHPFVVPLIVGKTITDPGVISAYERMASALVAGGFPDGDVLTIISVIDSFSLGAGLDLAAPDDVWAPTESAATLSRLVKASGHGRARSDKAFETGLELLLESLRMRLAAG</sequence>
<evidence type="ECO:0000256" key="3">
    <source>
        <dbReference type="ARBA" id="ARBA00023125"/>
    </source>
</evidence>
<dbReference type="GO" id="GO:0045892">
    <property type="term" value="P:negative regulation of DNA-templated transcription"/>
    <property type="evidence" value="ECO:0007669"/>
    <property type="project" value="InterPro"/>
</dbReference>
<dbReference type="SUPFAM" id="SSF48498">
    <property type="entry name" value="Tetracyclin repressor-like, C-terminal domain"/>
    <property type="match status" value="1"/>
</dbReference>
<dbReference type="GO" id="GO:0000976">
    <property type="term" value="F:transcription cis-regulatory region binding"/>
    <property type="evidence" value="ECO:0007669"/>
    <property type="project" value="TreeGrafter"/>
</dbReference>
<evidence type="ECO:0000259" key="5">
    <source>
        <dbReference type="Pfam" id="PF02909"/>
    </source>
</evidence>
<name>A0A024GYL7_9MICC</name>
<keyword evidence="2" id="KW-0805">Transcription regulation</keyword>
<evidence type="ECO:0000256" key="2">
    <source>
        <dbReference type="ARBA" id="ARBA00023015"/>
    </source>
</evidence>
<keyword evidence="7" id="KW-1185">Reference proteome</keyword>
<dbReference type="GO" id="GO:0003700">
    <property type="term" value="F:DNA-binding transcription factor activity"/>
    <property type="evidence" value="ECO:0007669"/>
    <property type="project" value="TreeGrafter"/>
</dbReference>
<dbReference type="Proteomes" id="UP000035722">
    <property type="component" value="Unassembled WGS sequence"/>
</dbReference>
<dbReference type="OrthoDB" id="3291296at2"/>
<dbReference type="PRINTS" id="PR00400">
    <property type="entry name" value="TETREPRESSOR"/>
</dbReference>
<keyword evidence="4" id="KW-0804">Transcription</keyword>
<dbReference type="InterPro" id="IPR003012">
    <property type="entry name" value="Tet_transcr_reg_TetR"/>
</dbReference>
<dbReference type="Pfam" id="PF02909">
    <property type="entry name" value="TetR_C_1"/>
    <property type="match status" value="1"/>
</dbReference>
<keyword evidence="3" id="KW-0238">DNA-binding</keyword>
<evidence type="ECO:0000313" key="7">
    <source>
        <dbReference type="Proteomes" id="UP000035722"/>
    </source>
</evidence>
<dbReference type="InterPro" id="IPR036271">
    <property type="entry name" value="Tet_transcr_reg_TetR-rel_C_sf"/>
</dbReference>
<comment type="caution">
    <text evidence="6">The sequence shown here is derived from an EMBL/GenBank/DDBJ whole genome shotgun (WGS) entry which is preliminary data.</text>
</comment>
<dbReference type="PANTHER" id="PTHR30055">
    <property type="entry name" value="HTH-TYPE TRANSCRIPTIONAL REGULATOR RUTR"/>
    <property type="match status" value="1"/>
</dbReference>
<dbReference type="AlphaFoldDB" id="A0A024GYL7"/>
<dbReference type="SUPFAM" id="SSF46689">
    <property type="entry name" value="Homeodomain-like"/>
    <property type="match status" value="1"/>
</dbReference>
<dbReference type="Gene3D" id="1.10.357.10">
    <property type="entry name" value="Tetracycline Repressor, domain 2"/>
    <property type="match status" value="1"/>
</dbReference>
<evidence type="ECO:0000256" key="4">
    <source>
        <dbReference type="ARBA" id="ARBA00023163"/>
    </source>
</evidence>
<reference evidence="7" key="1">
    <citation type="journal article" date="2014" name="Genome Announc.">
        <title>Genome Sequence of Arthrobacter siccitolerans 4J27, a Xeroprotectant-Producing Desiccation-Tolerant Microorganism.</title>
        <authorList>
            <person name="Manzanera M."/>
            <person name="Santa-Cruz-Calvo L."/>
            <person name="Vilchez J.I."/>
            <person name="Garcia-Fontana C."/>
            <person name="Silva-Castro G.A."/>
            <person name="Calvo C."/>
            <person name="Gonzalez-Lopez J."/>
        </authorList>
    </citation>
    <scope>NUCLEOTIDE SEQUENCE [LARGE SCALE GENOMIC DNA]</scope>
    <source>
        <strain evidence="7">4J27</strain>
    </source>
</reference>
<evidence type="ECO:0000256" key="1">
    <source>
        <dbReference type="ARBA" id="ARBA00022491"/>
    </source>
</evidence>
<feature type="domain" description="Tetracycline repressor TetR C-terminal" evidence="5">
    <location>
        <begin position="71"/>
        <end position="196"/>
    </location>
</feature>
<dbReference type="InterPro" id="IPR009057">
    <property type="entry name" value="Homeodomain-like_sf"/>
</dbReference>
<dbReference type="RefSeq" id="WP_050053640.1">
    <property type="nucleotide sequence ID" value="NZ_CAQI01000028.1"/>
</dbReference>